<dbReference type="EMBL" id="JAAAIL010000200">
    <property type="protein sequence ID" value="KAG0278383.1"/>
    <property type="molecule type" value="Genomic_DNA"/>
</dbReference>
<dbReference type="Proteomes" id="UP001194580">
    <property type="component" value="Unassembled WGS sequence"/>
</dbReference>
<dbReference type="Pfam" id="PF07156">
    <property type="entry name" value="Prenylcys_lyase"/>
    <property type="match status" value="2"/>
</dbReference>
<evidence type="ECO:0000313" key="9">
    <source>
        <dbReference type="EMBL" id="KAG0278383.1"/>
    </source>
</evidence>
<protein>
    <recommendedName>
        <fullName evidence="8">Prenylcysteine lyase domain-containing protein</fullName>
    </recommendedName>
</protein>
<accession>A0AAD4DHP0</accession>
<feature type="domain" description="Prenylcysteine lyase" evidence="8">
    <location>
        <begin position="505"/>
        <end position="548"/>
    </location>
</feature>
<dbReference type="GO" id="GO:0030327">
    <property type="term" value="P:prenylated protein catabolic process"/>
    <property type="evidence" value="ECO:0007669"/>
    <property type="project" value="TreeGrafter"/>
</dbReference>
<dbReference type="InterPro" id="IPR036188">
    <property type="entry name" value="FAD/NAD-bd_sf"/>
</dbReference>
<keyword evidence="4" id="KW-0732">Signal</keyword>
<dbReference type="InterPro" id="IPR010795">
    <property type="entry name" value="Prenylcys_lyase"/>
</dbReference>
<evidence type="ECO:0000256" key="4">
    <source>
        <dbReference type="ARBA" id="ARBA00022729"/>
    </source>
</evidence>
<evidence type="ECO:0000256" key="6">
    <source>
        <dbReference type="ARBA" id="ARBA00023002"/>
    </source>
</evidence>
<sequence>MRIGYLSKVGAAVTAFFTPSTFQLSGGANSPKELTPTKSVAIIGAGAGGTSTAFYLQQLLEPEGKPLNKHKLLYPTTITIFDQSDKIGGRCQVFFTTNPANPEKNLPKEELAIEVGASIFVKVNHHLADSAKDFGLKVKELDNELLAIWDGDEFLFVESSWKFWSILKGLARWGFAPIKLQRLLKSTLDGLLRFYTSPESFTSIHDFATSHDLHKEASILTDQYLESNGIGLAYSQEVIEVATRVNYGSNLDDIHALGALVTMAADDAQQIEGGNFQIFEGMVAKSGAEVRLETKIARVRRLEPQVAGDEPQFEVTTTTGQKQIFDYIVLAAPIESTNIDFDISLPPLPKVDYRTIHATFVRGHINPSYFYTPSSPVRSSQPSANQLPTHILSTKSRSEFTSLSIQARLSTGETITKIFSPEALSIDLLDRLYVNRTWVKHKEWKAYPKLKPIPLAEDPSEPEIVLEGESGASASSEQVVFEKHAKKQKAKEENDAQRKALEAWGQVEVVPGVFYVNSFEPLISTMETETIAGKNIARLLRERIEGHCPVEKITRK</sequence>
<gene>
    <name evidence="9" type="ORF">BGZ95_004132</name>
</gene>
<keyword evidence="10" id="KW-1185">Reference proteome</keyword>
<dbReference type="InterPro" id="IPR017046">
    <property type="entry name" value="Prenylcysteine_Oxase1"/>
</dbReference>
<evidence type="ECO:0000256" key="7">
    <source>
        <dbReference type="ARBA" id="ARBA00023180"/>
    </source>
</evidence>
<name>A0AAD4DHP0_9FUNG</name>
<feature type="domain" description="Prenylcysteine lyase" evidence="8">
    <location>
        <begin position="156"/>
        <end position="452"/>
    </location>
</feature>
<dbReference type="GO" id="GO:0030328">
    <property type="term" value="P:prenylcysteine catabolic process"/>
    <property type="evidence" value="ECO:0007669"/>
    <property type="project" value="InterPro"/>
</dbReference>
<dbReference type="Gene3D" id="1.10.405.20">
    <property type="match status" value="1"/>
</dbReference>
<dbReference type="AlphaFoldDB" id="A0AAD4DHP0"/>
<dbReference type="SUPFAM" id="SSF51905">
    <property type="entry name" value="FAD/NAD(P)-binding domain"/>
    <property type="match status" value="1"/>
</dbReference>
<keyword evidence="3" id="KW-0285">Flavoprotein</keyword>
<comment type="cofactor">
    <cofactor evidence="1">
        <name>FAD</name>
        <dbReference type="ChEBI" id="CHEBI:57692"/>
    </cofactor>
</comment>
<evidence type="ECO:0000313" key="10">
    <source>
        <dbReference type="Proteomes" id="UP001194580"/>
    </source>
</evidence>
<dbReference type="GO" id="GO:0001735">
    <property type="term" value="F:prenylcysteine oxidase activity"/>
    <property type="evidence" value="ECO:0007669"/>
    <property type="project" value="InterPro"/>
</dbReference>
<reference evidence="9" key="1">
    <citation type="journal article" date="2020" name="Fungal Divers.">
        <title>Resolving the Mortierellaceae phylogeny through synthesis of multi-gene phylogenetics and phylogenomics.</title>
        <authorList>
            <person name="Vandepol N."/>
            <person name="Liber J."/>
            <person name="Desiro A."/>
            <person name="Na H."/>
            <person name="Kennedy M."/>
            <person name="Barry K."/>
            <person name="Grigoriev I.V."/>
            <person name="Miller A.N."/>
            <person name="O'Donnell K."/>
            <person name="Stajich J.E."/>
            <person name="Bonito G."/>
        </authorList>
    </citation>
    <scope>NUCLEOTIDE SEQUENCE</scope>
    <source>
        <strain evidence="9">NRRL 28262</strain>
    </source>
</reference>
<dbReference type="PANTHER" id="PTHR15944:SF0">
    <property type="entry name" value="PRENYLCYSTEINE LYASE DOMAIN-CONTAINING PROTEIN"/>
    <property type="match status" value="1"/>
</dbReference>
<evidence type="ECO:0000256" key="3">
    <source>
        <dbReference type="ARBA" id="ARBA00022630"/>
    </source>
</evidence>
<comment type="caution">
    <text evidence="9">The sequence shown here is derived from an EMBL/GenBank/DDBJ whole genome shotgun (WGS) entry which is preliminary data.</text>
</comment>
<keyword evidence="5" id="KW-0274">FAD</keyword>
<organism evidence="9 10">
    <name type="scientific">Linnemannia exigua</name>
    <dbReference type="NCBI Taxonomy" id="604196"/>
    <lineage>
        <taxon>Eukaryota</taxon>
        <taxon>Fungi</taxon>
        <taxon>Fungi incertae sedis</taxon>
        <taxon>Mucoromycota</taxon>
        <taxon>Mortierellomycotina</taxon>
        <taxon>Mortierellomycetes</taxon>
        <taxon>Mortierellales</taxon>
        <taxon>Mortierellaceae</taxon>
        <taxon>Linnemannia</taxon>
    </lineage>
</organism>
<dbReference type="Gene3D" id="3.50.50.60">
    <property type="entry name" value="FAD/NAD(P)-binding domain"/>
    <property type="match status" value="1"/>
</dbReference>
<comment type="similarity">
    <text evidence="2">Belongs to the prenylcysteine oxidase family.</text>
</comment>
<keyword evidence="6" id="KW-0560">Oxidoreductase</keyword>
<evidence type="ECO:0000256" key="5">
    <source>
        <dbReference type="ARBA" id="ARBA00022827"/>
    </source>
</evidence>
<proteinExistence type="inferred from homology"/>
<evidence type="ECO:0000256" key="2">
    <source>
        <dbReference type="ARBA" id="ARBA00009967"/>
    </source>
</evidence>
<evidence type="ECO:0000259" key="8">
    <source>
        <dbReference type="Pfam" id="PF07156"/>
    </source>
</evidence>
<evidence type="ECO:0000256" key="1">
    <source>
        <dbReference type="ARBA" id="ARBA00001974"/>
    </source>
</evidence>
<keyword evidence="7" id="KW-0325">Glycoprotein</keyword>
<dbReference type="Pfam" id="PF13450">
    <property type="entry name" value="NAD_binding_8"/>
    <property type="match status" value="1"/>
</dbReference>
<dbReference type="PANTHER" id="PTHR15944">
    <property type="entry name" value="FARNESYLCYSTEINE LYASE"/>
    <property type="match status" value="1"/>
</dbReference>